<feature type="compositionally biased region" description="Polar residues" evidence="1">
    <location>
        <begin position="71"/>
        <end position="87"/>
    </location>
</feature>
<dbReference type="VEuPathDB" id="FungiDB:YALI1_C28686g"/>
<evidence type="ECO:0000256" key="1">
    <source>
        <dbReference type="SAM" id="MobiDB-lite"/>
    </source>
</evidence>
<protein>
    <submittedName>
        <fullName evidence="2">Uncharacterized protein</fullName>
    </submittedName>
</protein>
<evidence type="ECO:0000313" key="3">
    <source>
        <dbReference type="Proteomes" id="UP000182444"/>
    </source>
</evidence>
<dbReference type="EMBL" id="CP017555">
    <property type="protein sequence ID" value="AOW03167.1"/>
    <property type="molecule type" value="Genomic_DNA"/>
</dbReference>
<organism evidence="2 3">
    <name type="scientific">Yarrowia lipolytica</name>
    <name type="common">Candida lipolytica</name>
    <dbReference type="NCBI Taxonomy" id="4952"/>
    <lineage>
        <taxon>Eukaryota</taxon>
        <taxon>Fungi</taxon>
        <taxon>Dikarya</taxon>
        <taxon>Ascomycota</taxon>
        <taxon>Saccharomycotina</taxon>
        <taxon>Dipodascomycetes</taxon>
        <taxon>Dipodascales</taxon>
        <taxon>Dipodascales incertae sedis</taxon>
        <taxon>Yarrowia</taxon>
    </lineage>
</organism>
<dbReference type="GeneID" id="94583133"/>
<feature type="compositionally biased region" description="Pro residues" evidence="1">
    <location>
        <begin position="181"/>
        <end position="194"/>
    </location>
</feature>
<dbReference type="AlphaFoldDB" id="A0A1D8NC16"/>
<feature type="compositionally biased region" description="Low complexity" evidence="1">
    <location>
        <begin position="88"/>
        <end position="106"/>
    </location>
</feature>
<feature type="compositionally biased region" description="Basic residues" evidence="1">
    <location>
        <begin position="151"/>
        <end position="164"/>
    </location>
</feature>
<proteinExistence type="predicted"/>
<name>A0A1D8NC16_YARLL</name>
<evidence type="ECO:0000313" key="2">
    <source>
        <dbReference type="EMBL" id="AOW03167.1"/>
    </source>
</evidence>
<dbReference type="VEuPathDB" id="FungiDB:YALI0_C20713g"/>
<sequence>MSHHHHHPHLHQFSLHSTQPRFSPSDCFREPIALVGVPDNSWLPLAPRTTRLPSFSELLWSLEETARPMSPVSSEQSGDSCTTLWSLNSNPGSSPEAPSAPNPNLNYTYEKYPSTVEPIKRKYENSEQAVIDKTARKKTRKTPAASTVKAIKPKTTKPRAKKTKGTTSPADASESAAARPARPPPVKPPPPTPEPTLVEQLLEHGLYEGAQQDACERLYCSKCRSYAKKTRFANVVRLATHLDVKHRTFRLKIFCDHKQCPRSIVGFASNKEKHEHLKHIHGQVQE</sequence>
<dbReference type="Proteomes" id="UP000182444">
    <property type="component" value="Chromosome 1C"/>
</dbReference>
<gene>
    <name evidence="2" type="ORF">YALI1_C28686g</name>
</gene>
<feature type="region of interest" description="Disordered" evidence="1">
    <location>
        <begin position="124"/>
        <end position="196"/>
    </location>
</feature>
<reference evidence="2 3" key="1">
    <citation type="journal article" date="2016" name="PLoS ONE">
        <title>Sequence Assembly of Yarrowia lipolytica Strain W29/CLIB89 Shows Transposable Element Diversity.</title>
        <authorList>
            <person name="Magnan C."/>
            <person name="Yu J."/>
            <person name="Chang I."/>
            <person name="Jahn E."/>
            <person name="Kanomata Y."/>
            <person name="Wu J."/>
            <person name="Zeller M."/>
            <person name="Oakes M."/>
            <person name="Baldi P."/>
            <person name="Sandmeyer S."/>
        </authorList>
    </citation>
    <scope>NUCLEOTIDE SEQUENCE [LARGE SCALE GENOMIC DNA]</scope>
    <source>
        <strain evidence="3">CLIB89(W29)</strain>
    </source>
</reference>
<accession>A0A1D8NC16</accession>
<feature type="compositionally biased region" description="Low complexity" evidence="1">
    <location>
        <begin position="165"/>
        <end position="180"/>
    </location>
</feature>
<feature type="region of interest" description="Disordered" evidence="1">
    <location>
        <begin position="68"/>
        <end position="107"/>
    </location>
</feature>
<dbReference type="RefSeq" id="XP_068138606.1">
    <property type="nucleotide sequence ID" value="XM_068282505.1"/>
</dbReference>